<name>A0A5N5U977_9EURY</name>
<evidence type="ECO:0008006" key="8">
    <source>
        <dbReference type="Google" id="ProtNLM"/>
    </source>
</evidence>
<dbReference type="Proteomes" id="UP000326207">
    <property type="component" value="Unassembled WGS sequence"/>
</dbReference>
<accession>A0A5N5U977</accession>
<dbReference type="EMBL" id="QJOW01000003">
    <property type="protein sequence ID" value="KAB7515185.1"/>
    <property type="molecule type" value="Genomic_DNA"/>
</dbReference>
<dbReference type="SUPFAM" id="SSF46785">
    <property type="entry name" value="Winged helix' DNA-binding domain"/>
    <property type="match status" value="1"/>
</dbReference>
<evidence type="ECO:0000313" key="5">
    <source>
        <dbReference type="Proteomes" id="UP000326207"/>
    </source>
</evidence>
<protein>
    <recommendedName>
        <fullName evidence="8">MarR family transcriptional regulator</fullName>
    </recommendedName>
</protein>
<dbReference type="Proteomes" id="UP000326302">
    <property type="component" value="Unassembled WGS sequence"/>
</dbReference>
<gene>
    <name evidence="4" type="ORF">DM867_03635</name>
    <name evidence="3" type="ORF">DMP03_08015</name>
    <name evidence="2" type="ORF">DP108_13080</name>
</gene>
<evidence type="ECO:0000313" key="3">
    <source>
        <dbReference type="EMBL" id="KAB7515185.1"/>
    </source>
</evidence>
<sequence>MPVSIDEFESGELPSEQSVPAQVVAFLHSHADKAFTRGEIATELDADPNTVGTALSRLKDRMLVRHRGNYWAITDDSDRVQSAYNLATATARLNAEDGGIDPDAWDETSPEDAHPSERSDD</sequence>
<dbReference type="RefSeq" id="WP_152120187.1">
    <property type="nucleotide sequence ID" value="NZ_QJOW01000003.1"/>
</dbReference>
<dbReference type="EMBL" id="QMDY01000012">
    <property type="protein sequence ID" value="KAB7513514.1"/>
    <property type="molecule type" value="Genomic_DNA"/>
</dbReference>
<evidence type="ECO:0000256" key="1">
    <source>
        <dbReference type="SAM" id="MobiDB-lite"/>
    </source>
</evidence>
<organism evidence="3 6">
    <name type="scientific">Halosegnis rubeus</name>
    <dbReference type="NCBI Taxonomy" id="2212850"/>
    <lineage>
        <taxon>Archaea</taxon>
        <taxon>Methanobacteriati</taxon>
        <taxon>Methanobacteriota</taxon>
        <taxon>Stenosarchaea group</taxon>
        <taxon>Halobacteria</taxon>
        <taxon>Halobacteriales</taxon>
        <taxon>Natronomonadaceae</taxon>
        <taxon>Halosegnis</taxon>
    </lineage>
</organism>
<dbReference type="AlphaFoldDB" id="A0A5N5U977"/>
<evidence type="ECO:0000313" key="4">
    <source>
        <dbReference type="EMBL" id="KAB7516239.1"/>
    </source>
</evidence>
<evidence type="ECO:0000313" key="2">
    <source>
        <dbReference type="EMBL" id="KAB7513514.1"/>
    </source>
</evidence>
<reference evidence="5 6" key="1">
    <citation type="submission" date="2019-10" db="EMBL/GenBank/DDBJ databases">
        <title>Unraveling microbial dark matter from salterns through culturing: the case of the genus Halosegnis.</title>
        <authorList>
            <person name="Duran-Viseras A."/>
            <person name="Andrei A.-S."/>
            <person name="Vera-Gargallo B."/>
            <person name="Ghai R."/>
            <person name="Sanchez-Porro C."/>
            <person name="Ventosa A."/>
        </authorList>
    </citation>
    <scope>NUCLEOTIDE SEQUENCE [LARGE SCALE GENOMIC DNA]</scope>
    <source>
        <strain evidence="3 6">F17-44</strain>
        <strain evidence="4 7">F18-79</strain>
        <strain evidence="2 5">F19-13</strain>
    </source>
</reference>
<dbReference type="Proteomes" id="UP000326865">
    <property type="component" value="Unassembled WGS sequence"/>
</dbReference>
<feature type="compositionally biased region" description="Basic and acidic residues" evidence="1">
    <location>
        <begin position="111"/>
        <end position="121"/>
    </location>
</feature>
<dbReference type="InterPro" id="IPR036390">
    <property type="entry name" value="WH_DNA-bd_sf"/>
</dbReference>
<dbReference type="OrthoDB" id="195563at2157"/>
<accession>A0A5N5UDB1</accession>
<feature type="compositionally biased region" description="Acidic residues" evidence="1">
    <location>
        <begin position="98"/>
        <end position="110"/>
    </location>
</feature>
<accession>A0A5N5U4K0</accession>
<feature type="region of interest" description="Disordered" evidence="1">
    <location>
        <begin position="95"/>
        <end position="121"/>
    </location>
</feature>
<dbReference type="EMBL" id="QKKZ01000001">
    <property type="protein sequence ID" value="KAB7516239.1"/>
    <property type="molecule type" value="Genomic_DNA"/>
</dbReference>
<keyword evidence="7" id="KW-1185">Reference proteome</keyword>
<comment type="caution">
    <text evidence="3">The sequence shown here is derived from an EMBL/GenBank/DDBJ whole genome shotgun (WGS) entry which is preliminary data.</text>
</comment>
<evidence type="ECO:0000313" key="7">
    <source>
        <dbReference type="Proteomes" id="UP000326865"/>
    </source>
</evidence>
<proteinExistence type="predicted"/>
<evidence type="ECO:0000313" key="6">
    <source>
        <dbReference type="Proteomes" id="UP000326302"/>
    </source>
</evidence>